<dbReference type="NCBIfam" id="TIGR00711">
    <property type="entry name" value="efflux_EmrB"/>
    <property type="match status" value="1"/>
</dbReference>
<dbReference type="SUPFAM" id="SSF103473">
    <property type="entry name" value="MFS general substrate transporter"/>
    <property type="match status" value="1"/>
</dbReference>
<feature type="transmembrane region" description="Helical" evidence="8">
    <location>
        <begin position="273"/>
        <end position="292"/>
    </location>
</feature>
<feature type="transmembrane region" description="Helical" evidence="8">
    <location>
        <begin position="402"/>
        <end position="422"/>
    </location>
</feature>
<name>A0A0R1NAJ6_9LACO</name>
<feature type="domain" description="Major facilitator superfamily (MFS) profile" evidence="9">
    <location>
        <begin position="15"/>
        <end position="516"/>
    </location>
</feature>
<feature type="transmembrane region" description="Helical" evidence="8">
    <location>
        <begin position="169"/>
        <end position="189"/>
    </location>
</feature>
<dbReference type="Pfam" id="PF07690">
    <property type="entry name" value="MFS_1"/>
    <property type="match status" value="1"/>
</dbReference>
<keyword evidence="4" id="KW-1003">Cell membrane</keyword>
<dbReference type="InterPro" id="IPR004638">
    <property type="entry name" value="EmrB-like"/>
</dbReference>
<feature type="transmembrane region" description="Helical" evidence="8">
    <location>
        <begin position="370"/>
        <end position="390"/>
    </location>
</feature>
<dbReference type="PANTHER" id="PTHR42718:SF9">
    <property type="entry name" value="MAJOR FACILITATOR SUPERFAMILY MULTIDRUG TRANSPORTER MFSC"/>
    <property type="match status" value="1"/>
</dbReference>
<comment type="caution">
    <text evidence="10">The sequence shown here is derived from an EMBL/GenBank/DDBJ whole genome shotgun (WGS) entry which is preliminary data.</text>
</comment>
<gene>
    <name evidence="10" type="ORF">FD09_GL000239</name>
</gene>
<feature type="transmembrane region" description="Helical" evidence="8">
    <location>
        <begin position="111"/>
        <end position="131"/>
    </location>
</feature>
<dbReference type="PROSITE" id="PS50850">
    <property type="entry name" value="MFS"/>
    <property type="match status" value="1"/>
</dbReference>
<dbReference type="PRINTS" id="PR01036">
    <property type="entry name" value="TCRTETB"/>
</dbReference>
<evidence type="ECO:0000256" key="3">
    <source>
        <dbReference type="ARBA" id="ARBA00022448"/>
    </source>
</evidence>
<dbReference type="InterPro" id="IPR011701">
    <property type="entry name" value="MFS"/>
</dbReference>
<evidence type="ECO:0000256" key="7">
    <source>
        <dbReference type="ARBA" id="ARBA00023136"/>
    </source>
</evidence>
<protein>
    <submittedName>
        <fullName evidence="10">Drug resistance transporter, EmrB QacA subfamily protein</fullName>
    </submittedName>
</protein>
<feature type="transmembrane region" description="Helical" evidence="8">
    <location>
        <begin position="53"/>
        <end position="69"/>
    </location>
</feature>
<evidence type="ECO:0000256" key="1">
    <source>
        <dbReference type="ARBA" id="ARBA00004651"/>
    </source>
</evidence>
<dbReference type="PATRIC" id="fig|1423792.3.peg.243"/>
<keyword evidence="11" id="KW-1185">Reference proteome</keyword>
<evidence type="ECO:0000256" key="8">
    <source>
        <dbReference type="SAM" id="Phobius"/>
    </source>
</evidence>
<feature type="transmembrane region" description="Helical" evidence="8">
    <location>
        <begin position="138"/>
        <end position="157"/>
    </location>
</feature>
<sequence length="528" mass="56256">MDKQQQKTTVKQWIALAAMGLGVFMGLLDVTVVNVALPTMVKDFNTTFTDLQWVLNAYTLVYAVTLMIMSKLGDMYGRKKIFLGSLILFVVASAVNGMAPSLLILDIGRGVQAIGGAGMMSLSMALVASNFAGRQRGLALGILGSVIGISTASGPLIGGYLVENFGWPAIFYVNVPFGILAVVLTIVYVKETPSYGKNQKIDVGGMLLSAIGLFAIIYGLIVKEGHPRWSWTNPEIAILLIGGIAVMSLFIFVESRVAHPMINLGMFKERHFVGTVIVAFALGSGIYAYNAFLTALMQNYIGYSAIETGVRQLVMSVWSLVLGPVVGLLTARFSSKWMISIGMLIGSIGYLTIAWVIAPGVSFLELWPGMVMIGITNAIVNPVLNTAGMAGVAPHEMGMASGLLNVFRQFGTTVGVVGLGLIQNNSYMAHLNTALPQVKMPTQALNGIKDALINAGPFSGHTIAFSARLAKSPFAHQIQTIVVRAFDNGMIALTLTAAVIALIGALAAVLLLRTHQQSQKLDLKAARN</sequence>
<evidence type="ECO:0000256" key="4">
    <source>
        <dbReference type="ARBA" id="ARBA00022475"/>
    </source>
</evidence>
<dbReference type="PANTHER" id="PTHR42718">
    <property type="entry name" value="MAJOR FACILITATOR SUPERFAMILY MULTIDRUG TRANSPORTER MFSC"/>
    <property type="match status" value="1"/>
</dbReference>
<dbReference type="EMBL" id="AZEC01000001">
    <property type="protein sequence ID" value="KRL14586.1"/>
    <property type="molecule type" value="Genomic_DNA"/>
</dbReference>
<dbReference type="RefSeq" id="WP_057817418.1">
    <property type="nucleotide sequence ID" value="NZ_AZEC01000001.1"/>
</dbReference>
<keyword evidence="3" id="KW-0813">Transport</keyword>
<comment type="similarity">
    <text evidence="2">Belongs to the major facilitator superfamily. EmrB family.</text>
</comment>
<keyword evidence="7 8" id="KW-0472">Membrane</keyword>
<dbReference type="Gene3D" id="1.20.1250.20">
    <property type="entry name" value="MFS general substrate transporter like domains"/>
    <property type="match status" value="1"/>
</dbReference>
<evidence type="ECO:0000259" key="9">
    <source>
        <dbReference type="PROSITE" id="PS50850"/>
    </source>
</evidence>
<dbReference type="STRING" id="1423792.FD09_GL000239"/>
<reference evidence="10 11" key="1">
    <citation type="journal article" date="2015" name="Genome Announc.">
        <title>Expanding the biotechnology potential of lactobacilli through comparative genomics of 213 strains and associated genera.</title>
        <authorList>
            <person name="Sun Z."/>
            <person name="Harris H.M."/>
            <person name="McCann A."/>
            <person name="Guo C."/>
            <person name="Argimon S."/>
            <person name="Zhang W."/>
            <person name="Yang X."/>
            <person name="Jeffery I.B."/>
            <person name="Cooney J.C."/>
            <person name="Kagawa T.F."/>
            <person name="Liu W."/>
            <person name="Song Y."/>
            <person name="Salvetti E."/>
            <person name="Wrobel A."/>
            <person name="Rasinkangas P."/>
            <person name="Parkhill J."/>
            <person name="Rea M.C."/>
            <person name="O'Sullivan O."/>
            <person name="Ritari J."/>
            <person name="Douillard F.P."/>
            <person name="Paul Ross R."/>
            <person name="Yang R."/>
            <person name="Briner A.E."/>
            <person name="Felis G.E."/>
            <person name="de Vos W.M."/>
            <person name="Barrangou R."/>
            <person name="Klaenhammer T.R."/>
            <person name="Caufield P.W."/>
            <person name="Cui Y."/>
            <person name="Zhang H."/>
            <person name="O'Toole P.W."/>
        </authorList>
    </citation>
    <scope>NUCLEOTIDE SEQUENCE [LARGE SCALE GENOMIC DNA]</scope>
    <source>
        <strain evidence="10 11">DSM 12744</strain>
    </source>
</reference>
<dbReference type="OrthoDB" id="2321349at2"/>
<feature type="transmembrane region" description="Helical" evidence="8">
    <location>
        <begin position="236"/>
        <end position="253"/>
    </location>
</feature>
<evidence type="ECO:0000313" key="10">
    <source>
        <dbReference type="EMBL" id="KRL14586.1"/>
    </source>
</evidence>
<evidence type="ECO:0000256" key="2">
    <source>
        <dbReference type="ARBA" id="ARBA00008537"/>
    </source>
</evidence>
<dbReference type="InterPro" id="IPR020846">
    <property type="entry name" value="MFS_dom"/>
</dbReference>
<evidence type="ECO:0000313" key="11">
    <source>
        <dbReference type="Proteomes" id="UP000051330"/>
    </source>
</evidence>
<dbReference type="GO" id="GO:0022857">
    <property type="term" value="F:transmembrane transporter activity"/>
    <property type="evidence" value="ECO:0007669"/>
    <property type="project" value="InterPro"/>
</dbReference>
<organism evidence="10 11">
    <name type="scientific">Schleiferilactobacillus perolens DSM 12744</name>
    <dbReference type="NCBI Taxonomy" id="1423792"/>
    <lineage>
        <taxon>Bacteria</taxon>
        <taxon>Bacillati</taxon>
        <taxon>Bacillota</taxon>
        <taxon>Bacilli</taxon>
        <taxon>Lactobacillales</taxon>
        <taxon>Lactobacillaceae</taxon>
        <taxon>Schleiferilactobacillus</taxon>
    </lineage>
</organism>
<comment type="subcellular location">
    <subcellularLocation>
        <location evidence="1">Cell membrane</location>
        <topology evidence="1">Multi-pass membrane protein</topology>
    </subcellularLocation>
</comment>
<feature type="transmembrane region" description="Helical" evidence="8">
    <location>
        <begin position="81"/>
        <end position="105"/>
    </location>
</feature>
<dbReference type="CDD" id="cd17321">
    <property type="entry name" value="MFS_MMR_MDR_like"/>
    <property type="match status" value="1"/>
</dbReference>
<dbReference type="Proteomes" id="UP000051330">
    <property type="component" value="Unassembled WGS sequence"/>
</dbReference>
<keyword evidence="5 8" id="KW-0812">Transmembrane</keyword>
<dbReference type="GO" id="GO:0005886">
    <property type="term" value="C:plasma membrane"/>
    <property type="evidence" value="ECO:0007669"/>
    <property type="project" value="UniProtKB-SubCell"/>
</dbReference>
<feature type="transmembrane region" description="Helical" evidence="8">
    <location>
        <begin position="490"/>
        <end position="512"/>
    </location>
</feature>
<keyword evidence="6 8" id="KW-1133">Transmembrane helix</keyword>
<proteinExistence type="inferred from homology"/>
<feature type="transmembrane region" description="Helical" evidence="8">
    <location>
        <begin position="12"/>
        <end position="33"/>
    </location>
</feature>
<feature type="transmembrane region" description="Helical" evidence="8">
    <location>
        <begin position="201"/>
        <end position="221"/>
    </location>
</feature>
<dbReference type="InterPro" id="IPR036259">
    <property type="entry name" value="MFS_trans_sf"/>
</dbReference>
<dbReference type="AlphaFoldDB" id="A0A0R1NAJ6"/>
<evidence type="ECO:0000256" key="5">
    <source>
        <dbReference type="ARBA" id="ARBA00022692"/>
    </source>
</evidence>
<accession>A0A0R1NAJ6</accession>
<feature type="transmembrane region" description="Helical" evidence="8">
    <location>
        <begin position="312"/>
        <end position="330"/>
    </location>
</feature>
<feature type="transmembrane region" description="Helical" evidence="8">
    <location>
        <begin position="337"/>
        <end position="358"/>
    </location>
</feature>
<evidence type="ECO:0000256" key="6">
    <source>
        <dbReference type="ARBA" id="ARBA00022989"/>
    </source>
</evidence>
<dbReference type="Gene3D" id="1.20.1720.10">
    <property type="entry name" value="Multidrug resistance protein D"/>
    <property type="match status" value="1"/>
</dbReference>